<name>A0AAF0DF23_9EURO</name>
<dbReference type="Gene3D" id="3.40.630.30">
    <property type="match status" value="1"/>
</dbReference>
<dbReference type="SUPFAM" id="SSF55729">
    <property type="entry name" value="Acyl-CoA N-acyltransferases (Nat)"/>
    <property type="match status" value="1"/>
</dbReference>
<sequence>MSSEIQISIRLLSPPGTIIRRPVPSEAAQSCNPPLFNDAMHVRTVVFVDEQGCSPESELDEDDHRSWHWVMYDNRSSQQIPIGVIRLVPPPHPPHQIHLNNNGVNRDTIDGHAKQEEPYVKLTRVGLLPAYRGMGLSRKLVDTALNWAVEHRSEVVSALGVQESWNGLVLVHAQEQVEALYARMGFVTDKSMGKWDEEGIMHVGMWKRVDISNRISP</sequence>
<dbReference type="AlphaFoldDB" id="A0AAF0DF23"/>
<dbReference type="Pfam" id="PF00583">
    <property type="entry name" value="Acetyltransf_1"/>
    <property type="match status" value="1"/>
</dbReference>
<dbReference type="Proteomes" id="UP001219355">
    <property type="component" value="Chromosome 1"/>
</dbReference>
<dbReference type="CDD" id="cd04301">
    <property type="entry name" value="NAT_SF"/>
    <property type="match status" value="1"/>
</dbReference>
<evidence type="ECO:0000259" key="1">
    <source>
        <dbReference type="Pfam" id="PF00583"/>
    </source>
</evidence>
<evidence type="ECO:0000313" key="2">
    <source>
        <dbReference type="EMBL" id="WEW56511.1"/>
    </source>
</evidence>
<dbReference type="InterPro" id="IPR016181">
    <property type="entry name" value="Acyl_CoA_acyltransferase"/>
</dbReference>
<proteinExistence type="predicted"/>
<evidence type="ECO:0000313" key="3">
    <source>
        <dbReference type="Proteomes" id="UP001219355"/>
    </source>
</evidence>
<reference evidence="2" key="1">
    <citation type="submission" date="2023-03" db="EMBL/GenBank/DDBJ databases">
        <title>Emydomyces testavorans Genome Sequence.</title>
        <authorList>
            <person name="Hoyer L."/>
        </authorList>
    </citation>
    <scope>NUCLEOTIDE SEQUENCE</scope>
    <source>
        <strain evidence="2">16-2883</strain>
    </source>
</reference>
<protein>
    <recommendedName>
        <fullName evidence="1">N-acetyltransferase domain-containing protein</fullName>
    </recommendedName>
</protein>
<accession>A0AAF0DF23</accession>
<dbReference type="GO" id="GO:0016747">
    <property type="term" value="F:acyltransferase activity, transferring groups other than amino-acyl groups"/>
    <property type="evidence" value="ECO:0007669"/>
    <property type="project" value="InterPro"/>
</dbReference>
<dbReference type="InterPro" id="IPR000182">
    <property type="entry name" value="GNAT_dom"/>
</dbReference>
<organism evidence="2 3">
    <name type="scientific">Emydomyces testavorans</name>
    <dbReference type="NCBI Taxonomy" id="2070801"/>
    <lineage>
        <taxon>Eukaryota</taxon>
        <taxon>Fungi</taxon>
        <taxon>Dikarya</taxon>
        <taxon>Ascomycota</taxon>
        <taxon>Pezizomycotina</taxon>
        <taxon>Eurotiomycetes</taxon>
        <taxon>Eurotiomycetidae</taxon>
        <taxon>Onygenales</taxon>
        <taxon>Nannizziopsiaceae</taxon>
        <taxon>Emydomyces</taxon>
    </lineage>
</organism>
<keyword evidence="3" id="KW-1185">Reference proteome</keyword>
<dbReference type="EMBL" id="CP120627">
    <property type="protein sequence ID" value="WEW56511.1"/>
    <property type="molecule type" value="Genomic_DNA"/>
</dbReference>
<feature type="domain" description="N-acetyltransferase" evidence="1">
    <location>
        <begin position="58"/>
        <end position="166"/>
    </location>
</feature>
<gene>
    <name evidence="2" type="ORF">PRK78_001956</name>
</gene>